<dbReference type="InterPro" id="IPR006612">
    <property type="entry name" value="THAP_Znf"/>
</dbReference>
<dbReference type="PROSITE" id="PS50950">
    <property type="entry name" value="ZF_THAP"/>
    <property type="match status" value="1"/>
</dbReference>
<comment type="caution">
    <text evidence="7">The sequence shown here is derived from an EMBL/GenBank/DDBJ whole genome shotgun (WGS) entry which is preliminary data.</text>
</comment>
<protein>
    <recommendedName>
        <fullName evidence="6">THAP-type domain-containing protein</fullName>
    </recommendedName>
</protein>
<gene>
    <name evidence="7" type="ORF">HPB51_001266</name>
</gene>
<dbReference type="InterPro" id="IPR038441">
    <property type="entry name" value="THAP_Znf_sf"/>
</dbReference>
<keyword evidence="1" id="KW-0479">Metal-binding</keyword>
<dbReference type="EMBL" id="JABSTU010000005">
    <property type="protein sequence ID" value="KAH8029541.1"/>
    <property type="molecule type" value="Genomic_DNA"/>
</dbReference>
<evidence type="ECO:0000256" key="5">
    <source>
        <dbReference type="PROSITE-ProRule" id="PRU00309"/>
    </source>
</evidence>
<evidence type="ECO:0000256" key="1">
    <source>
        <dbReference type="ARBA" id="ARBA00022723"/>
    </source>
</evidence>
<dbReference type="Pfam" id="PF05485">
    <property type="entry name" value="THAP"/>
    <property type="match status" value="1"/>
</dbReference>
<keyword evidence="8" id="KW-1185">Reference proteome</keyword>
<dbReference type="Gene3D" id="6.20.210.20">
    <property type="entry name" value="THAP domain"/>
    <property type="match status" value="1"/>
</dbReference>
<feature type="domain" description="THAP-type" evidence="6">
    <location>
        <begin position="1"/>
        <end position="86"/>
    </location>
</feature>
<evidence type="ECO:0000256" key="2">
    <source>
        <dbReference type="ARBA" id="ARBA00022771"/>
    </source>
</evidence>
<dbReference type="AlphaFoldDB" id="A0A9J6E655"/>
<evidence type="ECO:0000313" key="8">
    <source>
        <dbReference type="Proteomes" id="UP000821866"/>
    </source>
</evidence>
<reference evidence="7" key="1">
    <citation type="journal article" date="2020" name="Cell">
        <title>Large-Scale Comparative Analyses of Tick Genomes Elucidate Their Genetic Diversity and Vector Capacities.</title>
        <authorList>
            <consortium name="Tick Genome and Microbiome Consortium (TIGMIC)"/>
            <person name="Jia N."/>
            <person name="Wang J."/>
            <person name="Shi W."/>
            <person name="Du L."/>
            <person name="Sun Y."/>
            <person name="Zhan W."/>
            <person name="Jiang J.F."/>
            <person name="Wang Q."/>
            <person name="Zhang B."/>
            <person name="Ji P."/>
            <person name="Bell-Sakyi L."/>
            <person name="Cui X.M."/>
            <person name="Yuan T.T."/>
            <person name="Jiang B.G."/>
            <person name="Yang W.F."/>
            <person name="Lam T.T."/>
            <person name="Chang Q.C."/>
            <person name="Ding S.J."/>
            <person name="Wang X.J."/>
            <person name="Zhu J.G."/>
            <person name="Ruan X.D."/>
            <person name="Zhao L."/>
            <person name="Wei J.T."/>
            <person name="Ye R.Z."/>
            <person name="Que T.C."/>
            <person name="Du C.H."/>
            <person name="Zhou Y.H."/>
            <person name="Cheng J.X."/>
            <person name="Dai P.F."/>
            <person name="Guo W.B."/>
            <person name="Han X.H."/>
            <person name="Huang E.J."/>
            <person name="Li L.F."/>
            <person name="Wei W."/>
            <person name="Gao Y.C."/>
            <person name="Liu J.Z."/>
            <person name="Shao H.Z."/>
            <person name="Wang X."/>
            <person name="Wang C.C."/>
            <person name="Yang T.C."/>
            <person name="Huo Q.B."/>
            <person name="Li W."/>
            <person name="Chen H.Y."/>
            <person name="Chen S.E."/>
            <person name="Zhou L.G."/>
            <person name="Ni X.B."/>
            <person name="Tian J.H."/>
            <person name="Sheng Y."/>
            <person name="Liu T."/>
            <person name="Pan Y.S."/>
            <person name="Xia L.Y."/>
            <person name="Li J."/>
            <person name="Zhao F."/>
            <person name="Cao W.C."/>
        </authorList>
    </citation>
    <scope>NUCLEOTIDE SEQUENCE</scope>
    <source>
        <strain evidence="7">Rmic-2018</strain>
    </source>
</reference>
<dbReference type="GO" id="GO:0003677">
    <property type="term" value="F:DNA binding"/>
    <property type="evidence" value="ECO:0007669"/>
    <property type="project" value="UniProtKB-UniRule"/>
</dbReference>
<keyword evidence="2 5" id="KW-0863">Zinc-finger</keyword>
<dbReference type="SMART" id="SM00692">
    <property type="entry name" value="DM3"/>
    <property type="match status" value="1"/>
</dbReference>
<name>A0A9J6E655_RHIMP</name>
<organism evidence="7 8">
    <name type="scientific">Rhipicephalus microplus</name>
    <name type="common">Cattle tick</name>
    <name type="synonym">Boophilus microplus</name>
    <dbReference type="NCBI Taxonomy" id="6941"/>
    <lineage>
        <taxon>Eukaryota</taxon>
        <taxon>Metazoa</taxon>
        <taxon>Ecdysozoa</taxon>
        <taxon>Arthropoda</taxon>
        <taxon>Chelicerata</taxon>
        <taxon>Arachnida</taxon>
        <taxon>Acari</taxon>
        <taxon>Parasitiformes</taxon>
        <taxon>Ixodida</taxon>
        <taxon>Ixodoidea</taxon>
        <taxon>Ixodidae</taxon>
        <taxon>Rhipicephalinae</taxon>
        <taxon>Rhipicephalus</taxon>
        <taxon>Boophilus</taxon>
    </lineage>
</organism>
<keyword evidence="3" id="KW-0862">Zinc</keyword>
<accession>A0A9J6E655</accession>
<evidence type="ECO:0000256" key="3">
    <source>
        <dbReference type="ARBA" id="ARBA00022833"/>
    </source>
</evidence>
<evidence type="ECO:0000313" key="7">
    <source>
        <dbReference type="EMBL" id="KAH8029541.1"/>
    </source>
</evidence>
<dbReference type="SUPFAM" id="SSF57716">
    <property type="entry name" value="Glucocorticoid receptor-like (DNA-binding domain)"/>
    <property type="match status" value="1"/>
</dbReference>
<evidence type="ECO:0000259" key="6">
    <source>
        <dbReference type="PROSITE" id="PS50950"/>
    </source>
</evidence>
<sequence>MSQFVCSVAGCKPADQRGRIRHRLPKDEALRRTWLQCIGLPAKQKCALICGRHFKPEDYIHDPRIQDGLNIVMRHVLRPGTLPTLFVPNKADMADACSNVTKASQTGERCRCRRNELLSTAQAAREDCRRRTTSENGTQTLPIMQTTAIQTTKQSTSGRNAGTQADFDVRLQITTGMQTDSCDMPLLRARLKQYCDPPALAWECGAQAITPVQRASFLEAEEMKCNDVGLVDTSYRLPSE</sequence>
<dbReference type="GO" id="GO:0008270">
    <property type="term" value="F:zinc ion binding"/>
    <property type="evidence" value="ECO:0007669"/>
    <property type="project" value="UniProtKB-KW"/>
</dbReference>
<reference evidence="7" key="2">
    <citation type="submission" date="2021-09" db="EMBL/GenBank/DDBJ databases">
        <authorList>
            <person name="Jia N."/>
            <person name="Wang J."/>
            <person name="Shi W."/>
            <person name="Du L."/>
            <person name="Sun Y."/>
            <person name="Zhan W."/>
            <person name="Jiang J."/>
            <person name="Wang Q."/>
            <person name="Zhang B."/>
            <person name="Ji P."/>
            <person name="Sakyi L.B."/>
            <person name="Cui X."/>
            <person name="Yuan T."/>
            <person name="Jiang B."/>
            <person name="Yang W."/>
            <person name="Lam T.T.-Y."/>
            <person name="Chang Q."/>
            <person name="Ding S."/>
            <person name="Wang X."/>
            <person name="Zhu J."/>
            <person name="Ruan X."/>
            <person name="Zhao L."/>
            <person name="Wei J."/>
            <person name="Que T."/>
            <person name="Du C."/>
            <person name="Cheng J."/>
            <person name="Dai P."/>
            <person name="Han X."/>
            <person name="Huang E."/>
            <person name="Gao Y."/>
            <person name="Liu J."/>
            <person name="Shao H."/>
            <person name="Ye R."/>
            <person name="Li L."/>
            <person name="Wei W."/>
            <person name="Wang X."/>
            <person name="Wang C."/>
            <person name="Huo Q."/>
            <person name="Li W."/>
            <person name="Guo W."/>
            <person name="Chen H."/>
            <person name="Chen S."/>
            <person name="Zhou L."/>
            <person name="Zhou L."/>
            <person name="Ni X."/>
            <person name="Tian J."/>
            <person name="Zhou Y."/>
            <person name="Sheng Y."/>
            <person name="Liu T."/>
            <person name="Pan Y."/>
            <person name="Xia L."/>
            <person name="Li J."/>
            <person name="Zhao F."/>
            <person name="Cao W."/>
        </authorList>
    </citation>
    <scope>NUCLEOTIDE SEQUENCE</scope>
    <source>
        <strain evidence="7">Rmic-2018</strain>
        <tissue evidence="7">Larvae</tissue>
    </source>
</reference>
<keyword evidence="4 5" id="KW-0238">DNA-binding</keyword>
<dbReference type="SMART" id="SM00980">
    <property type="entry name" value="THAP"/>
    <property type="match status" value="1"/>
</dbReference>
<dbReference type="Proteomes" id="UP000821866">
    <property type="component" value="Chromosome 3"/>
</dbReference>
<proteinExistence type="predicted"/>
<evidence type="ECO:0000256" key="4">
    <source>
        <dbReference type="ARBA" id="ARBA00023125"/>
    </source>
</evidence>